<feature type="compositionally biased region" description="Basic and acidic residues" evidence="1">
    <location>
        <begin position="437"/>
        <end position="463"/>
    </location>
</feature>
<dbReference type="Proteomes" id="UP000054937">
    <property type="component" value="Unassembled WGS sequence"/>
</dbReference>
<evidence type="ECO:0000256" key="1">
    <source>
        <dbReference type="SAM" id="MobiDB-lite"/>
    </source>
</evidence>
<dbReference type="PANTHER" id="PTHR33667:SF7">
    <property type="entry name" value="RIKEN CDNA 1810020O05 GENE"/>
    <property type="match status" value="1"/>
</dbReference>
<sequence length="1186" mass="140443">MPPKKKDQKKEVQAPEDSGLMPRQFVKFKFKFQIVQSEIENYSVCFYFINQDQKVERFDLPLINSWEAEDPENQKQVSYILEMNWTKIDVEFCKLLCEREFQIQFVNVEENKIIQEISLDFSQILMYQSDQLTFKYKNDKMKIMEIEDFQFFMEFDKPLLQQTFKHYLNPMQIDLIGVKDLPVEYDKNYEPCYIEYTFFNNQKIKSDTKLHKSKIKWGFKHVFLIGLLDQQKIAEQFRGKYLKMELHDKDEELDNQVRQELPLLDVQQKIQEEEEKNKPKEEEVNDPKKKGKKDTKKPGKQEETKKEVKKDPKKDKKKGGDVKLDNLEKYDPNQGKEFLTTNYAVGVYHLADFLKPSVRDIKLISPLVPVKKYEDLESKNLELNTTAKKTMKGVVESSTYMQSDAILVCGFTLSFALDSFVMPEPPKEEEQEIMQKQTEKNKSSAKGTDKKGIDKKGADKKPQQQEQEEIPILKKEAIYERAVYIVPYKSEGFVEKLQEAFYQINIEQAKITQKGQIAIRVLTNKALTEQEKNDSQFDFISGFEIIDDNFRLFLLEGRGDGVMQKLEQMVQRDEPNTDIKKILKNPKVLFEDRLYTEFNMEIKRIRLRENLSNIIQKPSIYLRTKVPEHIYNVLIKIHEIRKCQNIRQVDQFNLFPDAKDLISMERKYSDALSPEDIFGYEIEVKKGKKTDRKNQSILSQNQQQQQVQRNTLIYNKDPPPVDILQKDDLLGPGEDKQQNQISQEFLQQLAQQNEQSMKLPTIKSTRLHQTTFQSTIKTKKENNYTLQLKQIDHNNYEEVYIYGSQKLNWYDKKNKEFREKIQKDKKNFYTYSENFLTLSIDPHSVEDEQKKEEDMKNTILSQKPAFRPVAPKTKEERLTIQKKPHKSQIEELIKNPWHEQKKITDQFMKATRGEALKDQKDFQSHIGKIDTFSKPEIIESHIQSAVQKEKEELERKLKIKNDWQSKLKGDPYVYIKKNPESKPSQLDKLQQNQPQQANFSQNEQEITLLSYEQHKKQIIQQRRAQRLLKKQQLSICIKKSLYKGRVLLSPTYQRNHDIELLSPTYSSDDQIYYNYQASNQQKNKEIEYLDSYEDLQKINQQEQLQNDKQQNYIQQNSGLSLFGNLQEQLNQIKLKQNQKKIQNGECHSINKNSIDQVSQNYFQGEGRPTTSEIVKDFDYKLKLVEH</sequence>
<feature type="region of interest" description="Disordered" evidence="1">
    <location>
        <begin position="426"/>
        <end position="469"/>
    </location>
</feature>
<gene>
    <name evidence="2" type="ORF">PPERSA_00796</name>
</gene>
<accession>A0A0V0QFY7</accession>
<feature type="region of interest" description="Disordered" evidence="1">
    <location>
        <begin position="270"/>
        <end position="329"/>
    </location>
</feature>
<dbReference type="PANTHER" id="PTHR33667">
    <property type="entry name" value="SI:DKEY-57N24.6"/>
    <property type="match status" value="1"/>
</dbReference>
<evidence type="ECO:0000313" key="2">
    <source>
        <dbReference type="EMBL" id="KRX01048.1"/>
    </source>
</evidence>
<dbReference type="AlphaFoldDB" id="A0A0V0QFY7"/>
<proteinExistence type="predicted"/>
<dbReference type="EMBL" id="LDAU01000179">
    <property type="protein sequence ID" value="KRX01048.1"/>
    <property type="molecule type" value="Genomic_DNA"/>
</dbReference>
<dbReference type="OMA" id="DKKNFYT"/>
<organism evidence="2 3">
    <name type="scientific">Pseudocohnilembus persalinus</name>
    <name type="common">Ciliate</name>
    <dbReference type="NCBI Taxonomy" id="266149"/>
    <lineage>
        <taxon>Eukaryota</taxon>
        <taxon>Sar</taxon>
        <taxon>Alveolata</taxon>
        <taxon>Ciliophora</taxon>
        <taxon>Intramacronucleata</taxon>
        <taxon>Oligohymenophorea</taxon>
        <taxon>Scuticociliatia</taxon>
        <taxon>Philasterida</taxon>
        <taxon>Pseudocohnilembidae</taxon>
        <taxon>Pseudocohnilembus</taxon>
    </lineage>
</organism>
<feature type="compositionally biased region" description="Basic and acidic residues" evidence="1">
    <location>
        <begin position="275"/>
        <end position="288"/>
    </location>
</feature>
<evidence type="ECO:0000313" key="3">
    <source>
        <dbReference type="Proteomes" id="UP000054937"/>
    </source>
</evidence>
<protein>
    <submittedName>
        <fullName evidence="2">Uncharacterized protein</fullName>
    </submittedName>
</protein>
<feature type="compositionally biased region" description="Low complexity" evidence="1">
    <location>
        <begin position="990"/>
        <end position="1000"/>
    </location>
</feature>
<dbReference type="OrthoDB" id="312583at2759"/>
<comment type="caution">
    <text evidence="2">The sequence shown here is derived from an EMBL/GenBank/DDBJ whole genome shotgun (WGS) entry which is preliminary data.</text>
</comment>
<feature type="region of interest" description="Disordered" evidence="1">
    <location>
        <begin position="978"/>
        <end position="1000"/>
    </location>
</feature>
<keyword evidence="3" id="KW-1185">Reference proteome</keyword>
<name>A0A0V0QFY7_PSEPJ</name>
<reference evidence="2 3" key="1">
    <citation type="journal article" date="2015" name="Sci. Rep.">
        <title>Genome of the facultative scuticociliatosis pathogen Pseudocohnilembus persalinus provides insight into its virulence through horizontal gene transfer.</title>
        <authorList>
            <person name="Xiong J."/>
            <person name="Wang G."/>
            <person name="Cheng J."/>
            <person name="Tian M."/>
            <person name="Pan X."/>
            <person name="Warren A."/>
            <person name="Jiang C."/>
            <person name="Yuan D."/>
            <person name="Miao W."/>
        </authorList>
    </citation>
    <scope>NUCLEOTIDE SEQUENCE [LARGE SCALE GENOMIC DNA]</scope>
    <source>
        <strain evidence="2">36N120E</strain>
    </source>
</reference>
<dbReference type="InParanoid" id="A0A0V0QFY7"/>
<feature type="compositionally biased region" description="Basic and acidic residues" evidence="1">
    <location>
        <begin position="296"/>
        <end position="329"/>
    </location>
</feature>